<comment type="caution">
    <text evidence="2">The sequence shown here is derived from an EMBL/GenBank/DDBJ whole genome shotgun (WGS) entry which is preliminary data.</text>
</comment>
<dbReference type="PANTHER" id="PTHR38926:SF72">
    <property type="entry name" value="IM:7136021-RELATED"/>
    <property type="match status" value="1"/>
</dbReference>
<dbReference type="EMBL" id="JBEHCU010005119">
    <property type="protein sequence ID" value="KAL1400816.1"/>
    <property type="molecule type" value="Genomic_DNA"/>
</dbReference>
<dbReference type="SUPFAM" id="SSF52047">
    <property type="entry name" value="RNI-like"/>
    <property type="match status" value="2"/>
</dbReference>
<dbReference type="Proteomes" id="UP001562425">
    <property type="component" value="Unassembled WGS sequence"/>
</dbReference>
<dbReference type="SUPFAM" id="SSF81383">
    <property type="entry name" value="F-box domain"/>
    <property type="match status" value="1"/>
</dbReference>
<dbReference type="SMART" id="SM00256">
    <property type="entry name" value="FBOX"/>
    <property type="match status" value="1"/>
</dbReference>
<evidence type="ECO:0000313" key="3">
    <source>
        <dbReference type="Proteomes" id="UP001562425"/>
    </source>
</evidence>
<accession>A0ABD1DML2</accession>
<gene>
    <name evidence="2" type="ORF">pipiens_007118</name>
</gene>
<dbReference type="InterPro" id="IPR032675">
    <property type="entry name" value="LRR_dom_sf"/>
</dbReference>
<dbReference type="AlphaFoldDB" id="A0ABD1DML2"/>
<name>A0ABD1DML2_CULPP</name>
<dbReference type="InterPro" id="IPR036047">
    <property type="entry name" value="F-box-like_dom_sf"/>
</dbReference>
<evidence type="ECO:0000313" key="2">
    <source>
        <dbReference type="EMBL" id="KAL1400816.1"/>
    </source>
</evidence>
<organism evidence="2 3">
    <name type="scientific">Culex pipiens pipiens</name>
    <name type="common">Northern house mosquito</name>
    <dbReference type="NCBI Taxonomy" id="38569"/>
    <lineage>
        <taxon>Eukaryota</taxon>
        <taxon>Metazoa</taxon>
        <taxon>Ecdysozoa</taxon>
        <taxon>Arthropoda</taxon>
        <taxon>Hexapoda</taxon>
        <taxon>Insecta</taxon>
        <taxon>Pterygota</taxon>
        <taxon>Neoptera</taxon>
        <taxon>Endopterygota</taxon>
        <taxon>Diptera</taxon>
        <taxon>Nematocera</taxon>
        <taxon>Culicoidea</taxon>
        <taxon>Culicidae</taxon>
        <taxon>Culicinae</taxon>
        <taxon>Culicini</taxon>
        <taxon>Culex</taxon>
        <taxon>Culex</taxon>
    </lineage>
</organism>
<proteinExistence type="predicted"/>
<dbReference type="PANTHER" id="PTHR38926">
    <property type="entry name" value="F-BOX DOMAIN CONTAINING PROTEIN, EXPRESSED"/>
    <property type="match status" value="1"/>
</dbReference>
<dbReference type="CDD" id="cd09917">
    <property type="entry name" value="F-box_SF"/>
    <property type="match status" value="1"/>
</dbReference>
<evidence type="ECO:0000259" key="1">
    <source>
        <dbReference type="PROSITE" id="PS50181"/>
    </source>
</evidence>
<sequence length="563" mass="64353">MLPAANPRQSFRNFRAFMGLIQEANGVESRDAGTQTELQIDTAPPEKQLPPGVWLHIFRYLSVVQLKKVRRVCRGWKQVVDGNPRLLSRMVLMFPAGKIMDEHFELGCKMRIPSVAIEGARIISFTSRLSHDKPWWTSISRRLTSLSLDDTKICVFELARMLKQSPHLEELTLVNLSFPPYNLSRVVKCDPLRRMRKFAVFGQQYDVIFKFFGEAFPRLKELECDDPLEDQDDDEELVHYLKTAQNSLEAIKIAGTNAILDTLHTLKQLELKQIHLVSVAAPLKVLRLVQMHPTITVLILKQCMLSNADIAGIGRALPHLRCFESCVLPNPNHPSEYWQPRFLATMPKLEWLAISGYTSGKSLNARFDGIGLMGLRELRLSNLQINKPGHLLRFSCNIFRVALVNVKYQSWSDMFDSIQYDMVWSLRIWAVKVENQTENLICRFRNLRLLELCDLPMNESLLVTIFELTSVLEGVRIERLEHATDQVVRVMVSKNGATLKKLSLRSVEVTDRTADHIIEACGCLELLDIDDCEALSDAAIARLKTCGRFELKSHFEIIEEAAW</sequence>
<dbReference type="InterPro" id="IPR001810">
    <property type="entry name" value="F-box_dom"/>
</dbReference>
<reference evidence="2 3" key="1">
    <citation type="submission" date="2024-05" db="EMBL/GenBank/DDBJ databases">
        <title>Culex pipiens pipiens assembly and annotation.</title>
        <authorList>
            <person name="Alout H."/>
            <person name="Durand T."/>
        </authorList>
    </citation>
    <scope>NUCLEOTIDE SEQUENCE [LARGE SCALE GENOMIC DNA]</scope>
    <source>
        <strain evidence="2">HA-2024</strain>
        <tissue evidence="2">Whole body</tissue>
    </source>
</reference>
<keyword evidence="3" id="KW-1185">Reference proteome</keyword>
<dbReference type="PROSITE" id="PS50181">
    <property type="entry name" value="FBOX"/>
    <property type="match status" value="1"/>
</dbReference>
<dbReference type="Gene3D" id="3.80.10.10">
    <property type="entry name" value="Ribonuclease Inhibitor"/>
    <property type="match status" value="2"/>
</dbReference>
<protein>
    <recommendedName>
        <fullName evidence="1">F-box domain-containing protein</fullName>
    </recommendedName>
</protein>
<dbReference type="Gene3D" id="1.20.1280.50">
    <property type="match status" value="1"/>
</dbReference>
<dbReference type="Pfam" id="PF12937">
    <property type="entry name" value="F-box-like"/>
    <property type="match status" value="1"/>
</dbReference>
<feature type="domain" description="F-box" evidence="1">
    <location>
        <begin position="43"/>
        <end position="90"/>
    </location>
</feature>